<organism evidence="4 5">
    <name type="scientific">Camelina sativa</name>
    <name type="common">False flax</name>
    <name type="synonym">Myagrum sativum</name>
    <dbReference type="NCBI Taxonomy" id="90675"/>
    <lineage>
        <taxon>Eukaryota</taxon>
        <taxon>Viridiplantae</taxon>
        <taxon>Streptophyta</taxon>
        <taxon>Embryophyta</taxon>
        <taxon>Tracheophyta</taxon>
        <taxon>Spermatophyta</taxon>
        <taxon>Magnoliopsida</taxon>
        <taxon>eudicotyledons</taxon>
        <taxon>Gunneridae</taxon>
        <taxon>Pentapetalae</taxon>
        <taxon>rosids</taxon>
        <taxon>malvids</taxon>
        <taxon>Brassicales</taxon>
        <taxon>Brassicaceae</taxon>
        <taxon>Camelineae</taxon>
        <taxon>Camelina</taxon>
    </lineage>
</organism>
<dbReference type="GeneID" id="104790896"/>
<gene>
    <name evidence="5" type="primary">LOC104790896</name>
</gene>
<dbReference type="Pfam" id="PF00201">
    <property type="entry name" value="UDPGT"/>
    <property type="match status" value="1"/>
</dbReference>
<dbReference type="Proteomes" id="UP000694864">
    <property type="component" value="Chromosome 6"/>
</dbReference>
<reference evidence="4" key="1">
    <citation type="journal article" date="2014" name="Nat. Commun.">
        <title>The emerging biofuel crop Camelina sativa retains a highly undifferentiated hexaploid genome structure.</title>
        <authorList>
            <person name="Kagale S."/>
            <person name="Koh C."/>
            <person name="Nixon J."/>
            <person name="Bollina V."/>
            <person name="Clarke W.E."/>
            <person name="Tuteja R."/>
            <person name="Spillane C."/>
            <person name="Robinson S.J."/>
            <person name="Links M.G."/>
            <person name="Clarke C."/>
            <person name="Higgins E.E."/>
            <person name="Huebert T."/>
            <person name="Sharpe A.G."/>
            <person name="Parkin I.A."/>
        </authorList>
    </citation>
    <scope>NUCLEOTIDE SEQUENCE [LARGE SCALE GENOMIC DNA]</scope>
    <source>
        <strain evidence="4">cv. DH55</strain>
    </source>
</reference>
<keyword evidence="3" id="KW-0808">Transferase</keyword>
<protein>
    <submittedName>
        <fullName evidence="5">UDP-glycosyltransferase 76E4-like</fullName>
    </submittedName>
</protein>
<dbReference type="CDD" id="cd03784">
    <property type="entry name" value="GT1_Gtf-like"/>
    <property type="match status" value="1"/>
</dbReference>
<proteinExistence type="inferred from homology"/>
<accession>A0ABM0ZFF4</accession>
<dbReference type="PANTHER" id="PTHR11926">
    <property type="entry name" value="GLUCOSYL/GLUCURONOSYL TRANSFERASES"/>
    <property type="match status" value="1"/>
</dbReference>
<evidence type="ECO:0000313" key="4">
    <source>
        <dbReference type="Proteomes" id="UP000694864"/>
    </source>
</evidence>
<keyword evidence="2" id="KW-0328">Glycosyltransferase</keyword>
<dbReference type="SUPFAM" id="SSF53756">
    <property type="entry name" value="UDP-Glycosyltransferase/glycogen phosphorylase"/>
    <property type="match status" value="1"/>
</dbReference>
<evidence type="ECO:0000256" key="1">
    <source>
        <dbReference type="ARBA" id="ARBA00009995"/>
    </source>
</evidence>
<reference evidence="5" key="2">
    <citation type="submission" date="2025-08" db="UniProtKB">
        <authorList>
            <consortium name="RefSeq"/>
        </authorList>
    </citation>
    <scope>IDENTIFICATION</scope>
    <source>
        <tissue evidence="5">Leaf</tissue>
    </source>
</reference>
<evidence type="ECO:0000256" key="2">
    <source>
        <dbReference type="ARBA" id="ARBA00022676"/>
    </source>
</evidence>
<comment type="similarity">
    <text evidence="1">Belongs to the UDP-glycosyltransferase family.</text>
</comment>
<keyword evidence="4" id="KW-1185">Reference proteome</keyword>
<dbReference type="PANTHER" id="PTHR11926:SF913">
    <property type="entry name" value="UDP-GLYCOSYLTRANSFERASE SUPERFAMILY PROTEIN-RELATED"/>
    <property type="match status" value="1"/>
</dbReference>
<evidence type="ECO:0000256" key="3">
    <source>
        <dbReference type="ARBA" id="ARBA00022679"/>
    </source>
</evidence>
<sequence length="488" mass="55344">MNIIGMFEKQNIWRSSAERERERERERGREREMERSVKKGRIVLVPLPLHGHITPMMQLGRALSLKGFLITVVQVESNQVSSWQHFFSFQLVTIPESVSVFQGEALEPAEYIIRFNKTNEAGLKDSISQLLIQQGNDIACIIYDEFMYVCGAAVKELKLLSLIFSTQTAIHKVCCYVLSKIDAKKFLIDMKDPELPNKVVEDLHPLTYKDLPTSGFGPLERYLELTREVVNNRTASAVIINTVTCLESSSLTRLQQEIRIPVYPLGPLYIRASSAGPSLKEEDRSCMEWLNKQKTRSVIYISLGSLFQMETKEVLEMAWGLSSSNQPFLWVIRPGSIAGFEWIESLPKEVIKMVSERGYIVKWAPQIEVLGHPAVGGFWSHCGWNSILESTGEGVPMICRPFQGEQKLNAMYVESVWRIGIQVGGEVERGSVERAVKRLMDEEGADMRERALELKEKLKSSVRSGGSSYNAFGELVEYLKQSEKDAKH</sequence>
<dbReference type="RefSeq" id="XP_010514997.2">
    <property type="nucleotide sequence ID" value="XM_010516695.2"/>
</dbReference>
<dbReference type="InterPro" id="IPR002213">
    <property type="entry name" value="UDP_glucos_trans"/>
</dbReference>
<dbReference type="Gene3D" id="3.40.50.2000">
    <property type="entry name" value="Glycogen Phosphorylase B"/>
    <property type="match status" value="2"/>
</dbReference>
<name>A0ABM0ZFF4_CAMSA</name>
<evidence type="ECO:0000313" key="5">
    <source>
        <dbReference type="RefSeq" id="XP_010514997.2"/>
    </source>
</evidence>